<accession>A0A7X9RRN9</accession>
<dbReference type="EMBL" id="JABANE010000001">
    <property type="protein sequence ID" value="NME66345.1"/>
    <property type="molecule type" value="Genomic_DNA"/>
</dbReference>
<name>A0A7X9RRN9_9BACT</name>
<keyword evidence="3" id="KW-1185">Reference proteome</keyword>
<evidence type="ECO:0000313" key="2">
    <source>
        <dbReference type="EMBL" id="NME66345.1"/>
    </source>
</evidence>
<dbReference type="AlphaFoldDB" id="A0A7X9RRN9"/>
<dbReference type="PROSITE" id="PS51257">
    <property type="entry name" value="PROKAR_LIPOPROTEIN"/>
    <property type="match status" value="1"/>
</dbReference>
<gene>
    <name evidence="2" type="ORF">HHU12_00045</name>
</gene>
<dbReference type="InterPro" id="IPR032577">
    <property type="entry name" value="DUF4920"/>
</dbReference>
<dbReference type="RefSeq" id="WP_169654123.1">
    <property type="nucleotide sequence ID" value="NZ_JABANE010000001.1"/>
</dbReference>
<evidence type="ECO:0000256" key="1">
    <source>
        <dbReference type="SAM" id="SignalP"/>
    </source>
</evidence>
<organism evidence="2 3">
    <name type="scientific">Flammeovirga aprica JL-4</name>
    <dbReference type="NCBI Taxonomy" id="694437"/>
    <lineage>
        <taxon>Bacteria</taxon>
        <taxon>Pseudomonadati</taxon>
        <taxon>Bacteroidota</taxon>
        <taxon>Cytophagia</taxon>
        <taxon>Cytophagales</taxon>
        <taxon>Flammeovirgaceae</taxon>
        <taxon>Flammeovirga</taxon>
    </lineage>
</organism>
<reference evidence="2 3" key="1">
    <citation type="submission" date="2020-04" db="EMBL/GenBank/DDBJ databases">
        <title>Flammeovirga sp. SR4, a novel species isolated from seawater.</title>
        <authorList>
            <person name="Wang X."/>
        </authorList>
    </citation>
    <scope>NUCLEOTIDE SEQUENCE [LARGE SCALE GENOMIC DNA]</scope>
    <source>
        <strain evidence="2 3">ATCC 23126</strain>
    </source>
</reference>
<dbReference type="Pfam" id="PF16267">
    <property type="entry name" value="DUF4920"/>
    <property type="match status" value="1"/>
</dbReference>
<dbReference type="Proteomes" id="UP000576082">
    <property type="component" value="Unassembled WGS sequence"/>
</dbReference>
<feature type="signal peptide" evidence="1">
    <location>
        <begin position="1"/>
        <end position="22"/>
    </location>
</feature>
<comment type="caution">
    <text evidence="2">The sequence shown here is derived from an EMBL/GenBank/DDBJ whole genome shotgun (WGS) entry which is preliminary data.</text>
</comment>
<protein>
    <submittedName>
        <fullName evidence="2">DUF4920 domain-containing protein</fullName>
    </submittedName>
</protein>
<keyword evidence="1" id="KW-0732">Signal</keyword>
<proteinExistence type="predicted"/>
<sequence length="154" mass="17038">MKSIIIAFISLLLFFSCSQKESQDVAYFGDTFEIENAIASSDLKATLGEEETVNVQVEGEITGVCQKKGCWMTMPMGEGEKDVFVKFKDYKFFVPKDAKGKKAVIKGVAKKEVIDVATLKHYAEDAGKTEEEIAKIDAPEVKYTFMAEGVAIEN</sequence>
<evidence type="ECO:0000313" key="3">
    <source>
        <dbReference type="Proteomes" id="UP000576082"/>
    </source>
</evidence>
<feature type="chain" id="PRO_5030865683" evidence="1">
    <location>
        <begin position="23"/>
        <end position="154"/>
    </location>
</feature>